<protein>
    <recommendedName>
        <fullName evidence="5">Transcriptional regulator</fullName>
    </recommendedName>
</protein>
<feature type="compositionally biased region" description="Basic and acidic residues" evidence="2">
    <location>
        <begin position="126"/>
        <end position="135"/>
    </location>
</feature>
<keyword evidence="4" id="KW-1185">Reference proteome</keyword>
<dbReference type="EMBL" id="JQCQ01000033">
    <property type="protein sequence ID" value="KRO22931.1"/>
    <property type="molecule type" value="Genomic_DNA"/>
</dbReference>
<dbReference type="Gene3D" id="3.50.4.20">
    <property type="match status" value="1"/>
</dbReference>
<dbReference type="Proteomes" id="UP000051249">
    <property type="component" value="Unassembled WGS sequence"/>
</dbReference>
<proteinExistence type="predicted"/>
<accession>A0A0R2NGX9</accession>
<dbReference type="Pfam" id="PF06265">
    <property type="entry name" value="YutD-like"/>
    <property type="match status" value="1"/>
</dbReference>
<evidence type="ECO:0000256" key="1">
    <source>
        <dbReference type="PIRSR" id="PIRSR012565-1"/>
    </source>
</evidence>
<dbReference type="AlphaFoldDB" id="A0A0R2NGX9"/>
<name>A0A0R2NGX9_9LACO</name>
<evidence type="ECO:0000256" key="2">
    <source>
        <dbReference type="SAM" id="MobiDB-lite"/>
    </source>
</evidence>
<evidence type="ECO:0008006" key="5">
    <source>
        <dbReference type="Google" id="ProtNLM"/>
    </source>
</evidence>
<comment type="caution">
    <text evidence="3">The sequence shown here is derived from an EMBL/GenBank/DDBJ whole genome shotgun (WGS) entry which is preliminary data.</text>
</comment>
<reference evidence="3 4" key="1">
    <citation type="journal article" date="2015" name="Genome Announc.">
        <title>Expanding the biotechnology potential of lactobacilli through comparative genomics of 213 strains and associated genera.</title>
        <authorList>
            <person name="Sun Z."/>
            <person name="Harris H.M."/>
            <person name="McCann A."/>
            <person name="Guo C."/>
            <person name="Argimon S."/>
            <person name="Zhang W."/>
            <person name="Yang X."/>
            <person name="Jeffery I.B."/>
            <person name="Cooney J.C."/>
            <person name="Kagawa T.F."/>
            <person name="Liu W."/>
            <person name="Song Y."/>
            <person name="Salvetti E."/>
            <person name="Wrobel A."/>
            <person name="Rasinkangas P."/>
            <person name="Parkhill J."/>
            <person name="Rea M.C."/>
            <person name="O'Sullivan O."/>
            <person name="Ritari J."/>
            <person name="Douillard F.P."/>
            <person name="Paul Ross R."/>
            <person name="Yang R."/>
            <person name="Briner A.E."/>
            <person name="Felis G.E."/>
            <person name="de Vos W.M."/>
            <person name="Barrangou R."/>
            <person name="Klaenhammer T.R."/>
            <person name="Caufield P.W."/>
            <person name="Cui Y."/>
            <person name="Zhang H."/>
            <person name="O'Toole P.W."/>
        </authorList>
    </citation>
    <scope>NUCLEOTIDE SEQUENCE [LARGE SCALE GENOMIC DNA]</scope>
    <source>
        <strain evidence="3 4">DSM 23026</strain>
    </source>
</reference>
<evidence type="ECO:0000313" key="4">
    <source>
        <dbReference type="Proteomes" id="UP000051249"/>
    </source>
</evidence>
<dbReference type="RefSeq" id="WP_057800254.1">
    <property type="nucleotide sequence ID" value="NZ_BJZZ01000033.1"/>
</dbReference>
<feature type="disulfide bond" evidence="1">
    <location>
        <begin position="102"/>
        <end position="106"/>
    </location>
</feature>
<sequence length="186" mass="22326">MTRKTSEELEEMRRPVVNQVDRLNETTVLVNGHQYELVNDVREAFNEEQLAERYVTLLSRYDYIVGDIGSNQLRLRGFFDDNVNVENELKFQNIEDYLMEYCGFGCPYFILKNTEVNNKARDRWLKERNNLDKKPATKHKNNKKVEHYQKPRKSVNNRKNEVVGTTKHKRQRAFKIREKREVKNDK</sequence>
<organism evidence="3 4">
    <name type="scientific">Pediococcus argentinicus</name>
    <dbReference type="NCBI Taxonomy" id="480391"/>
    <lineage>
        <taxon>Bacteria</taxon>
        <taxon>Bacillati</taxon>
        <taxon>Bacillota</taxon>
        <taxon>Bacilli</taxon>
        <taxon>Lactobacillales</taxon>
        <taxon>Lactobacillaceae</taxon>
        <taxon>Pediococcus</taxon>
    </lineage>
</organism>
<dbReference type="InterPro" id="IPR009370">
    <property type="entry name" value="YutD-like"/>
</dbReference>
<dbReference type="InterPro" id="IPR038141">
    <property type="entry name" value="YutD-like_sf"/>
</dbReference>
<evidence type="ECO:0000313" key="3">
    <source>
        <dbReference type="EMBL" id="KRO22931.1"/>
    </source>
</evidence>
<dbReference type="OrthoDB" id="1650379at2"/>
<feature type="region of interest" description="Disordered" evidence="2">
    <location>
        <begin position="126"/>
        <end position="186"/>
    </location>
</feature>
<feature type="compositionally biased region" description="Basic and acidic residues" evidence="2">
    <location>
        <begin position="175"/>
        <end position="186"/>
    </location>
</feature>
<gene>
    <name evidence="3" type="ORF">IV88_GL001060</name>
</gene>
<keyword evidence="1" id="KW-1015">Disulfide bond</keyword>
<dbReference type="PATRIC" id="fig|480391.4.peg.1076"/>
<dbReference type="PIRSF" id="PIRSF012565">
    <property type="entry name" value="DUF1027"/>
    <property type="match status" value="1"/>
</dbReference>